<dbReference type="AlphaFoldDB" id="A0A9D4VAA0"/>
<evidence type="ECO:0000313" key="1">
    <source>
        <dbReference type="EMBL" id="KAI5082457.1"/>
    </source>
</evidence>
<dbReference type="EMBL" id="JABFUD020000003">
    <property type="protein sequence ID" value="KAI5082457.1"/>
    <property type="molecule type" value="Genomic_DNA"/>
</dbReference>
<proteinExistence type="predicted"/>
<keyword evidence="2" id="KW-1185">Reference proteome</keyword>
<evidence type="ECO:0000313" key="2">
    <source>
        <dbReference type="Proteomes" id="UP000886520"/>
    </source>
</evidence>
<accession>A0A9D4VAA0</accession>
<gene>
    <name evidence="1" type="ORF">GOP47_0002200</name>
</gene>
<organism evidence="1 2">
    <name type="scientific">Adiantum capillus-veneris</name>
    <name type="common">Maidenhair fern</name>
    <dbReference type="NCBI Taxonomy" id="13818"/>
    <lineage>
        <taxon>Eukaryota</taxon>
        <taxon>Viridiplantae</taxon>
        <taxon>Streptophyta</taxon>
        <taxon>Embryophyta</taxon>
        <taxon>Tracheophyta</taxon>
        <taxon>Polypodiopsida</taxon>
        <taxon>Polypodiidae</taxon>
        <taxon>Polypodiales</taxon>
        <taxon>Pteridineae</taxon>
        <taxon>Pteridaceae</taxon>
        <taxon>Vittarioideae</taxon>
        <taxon>Adiantum</taxon>
    </lineage>
</organism>
<comment type="caution">
    <text evidence="1">The sequence shown here is derived from an EMBL/GenBank/DDBJ whole genome shotgun (WGS) entry which is preliminary data.</text>
</comment>
<sequence>MQQICKPITINTKIPTRSLTHTCFPSSLQTSMHRHPYRELSNILDATIFTTPHTYPTHTHIWLTISKEKIDIDVRTDWTNIMVDISIIGCTTMILQACL</sequence>
<name>A0A9D4VAA0_ADICA</name>
<dbReference type="Proteomes" id="UP000886520">
    <property type="component" value="Chromosome 2"/>
</dbReference>
<protein>
    <submittedName>
        <fullName evidence="1">Uncharacterized protein</fullName>
    </submittedName>
</protein>
<reference evidence="1" key="1">
    <citation type="submission" date="2021-01" db="EMBL/GenBank/DDBJ databases">
        <title>Adiantum capillus-veneris genome.</title>
        <authorList>
            <person name="Fang Y."/>
            <person name="Liao Q."/>
        </authorList>
    </citation>
    <scope>NUCLEOTIDE SEQUENCE</scope>
    <source>
        <strain evidence="1">H3</strain>
        <tissue evidence="1">Leaf</tissue>
    </source>
</reference>